<reference evidence="4 5" key="1">
    <citation type="submission" date="2017-11" db="EMBL/GenBank/DDBJ databases">
        <title>Evolution of Phototrophy in the Chloroflexi Phylum Driven by Horizontal Gene Transfer.</title>
        <authorList>
            <person name="Ward L.M."/>
            <person name="Hemp J."/>
            <person name="Shih P.M."/>
            <person name="Mcglynn S.E."/>
            <person name="Fischer W."/>
        </authorList>
    </citation>
    <scope>NUCLEOTIDE SEQUENCE [LARGE SCALE GENOMIC DNA]</scope>
    <source>
        <strain evidence="4">JP3_7</strain>
    </source>
</reference>
<organism evidence="4 5">
    <name type="scientific">Candidatus Thermofonsia Clade 3 bacterium</name>
    <dbReference type="NCBI Taxonomy" id="2364212"/>
    <lineage>
        <taxon>Bacteria</taxon>
        <taxon>Bacillati</taxon>
        <taxon>Chloroflexota</taxon>
        <taxon>Candidatus Thermofontia</taxon>
        <taxon>Candidatus Thermofonsia Clade 3</taxon>
    </lineage>
</organism>
<keyword evidence="1" id="KW-0808">Transferase</keyword>
<dbReference type="PANTHER" id="PTHR10584">
    <property type="entry name" value="SUGAR KINASE"/>
    <property type="match status" value="1"/>
</dbReference>
<accession>A0A2M8QBX2</accession>
<name>A0A2M8QBX2_9CHLR</name>
<proteinExistence type="predicted"/>
<dbReference type="Gene3D" id="3.40.1190.20">
    <property type="match status" value="1"/>
</dbReference>
<evidence type="ECO:0000256" key="1">
    <source>
        <dbReference type="ARBA" id="ARBA00022679"/>
    </source>
</evidence>
<comment type="caution">
    <text evidence="4">The sequence shown here is derived from an EMBL/GenBank/DDBJ whole genome shotgun (WGS) entry which is preliminary data.</text>
</comment>
<dbReference type="Pfam" id="PF00294">
    <property type="entry name" value="PfkB"/>
    <property type="match status" value="1"/>
</dbReference>
<evidence type="ECO:0000313" key="4">
    <source>
        <dbReference type="EMBL" id="PJF47280.1"/>
    </source>
</evidence>
<feature type="domain" description="Carbohydrate kinase PfkB" evidence="3">
    <location>
        <begin position="18"/>
        <end position="272"/>
    </location>
</feature>
<dbReference type="PANTHER" id="PTHR10584:SF166">
    <property type="entry name" value="RIBOKINASE"/>
    <property type="match status" value="1"/>
</dbReference>
<evidence type="ECO:0000256" key="2">
    <source>
        <dbReference type="ARBA" id="ARBA00022777"/>
    </source>
</evidence>
<dbReference type="AlphaFoldDB" id="A0A2M8QBX2"/>
<dbReference type="SUPFAM" id="SSF53613">
    <property type="entry name" value="Ribokinase-like"/>
    <property type="match status" value="1"/>
</dbReference>
<evidence type="ECO:0000259" key="3">
    <source>
        <dbReference type="Pfam" id="PF00294"/>
    </source>
</evidence>
<protein>
    <recommendedName>
        <fullName evidence="3">Carbohydrate kinase PfkB domain-containing protein</fullName>
    </recommendedName>
</protein>
<dbReference type="GO" id="GO:0016301">
    <property type="term" value="F:kinase activity"/>
    <property type="evidence" value="ECO:0007669"/>
    <property type="project" value="UniProtKB-KW"/>
</dbReference>
<dbReference type="Proteomes" id="UP000230790">
    <property type="component" value="Unassembled WGS sequence"/>
</dbReference>
<dbReference type="EMBL" id="PGTN01000057">
    <property type="protein sequence ID" value="PJF47280.1"/>
    <property type="molecule type" value="Genomic_DNA"/>
</dbReference>
<dbReference type="InterPro" id="IPR011611">
    <property type="entry name" value="PfkB_dom"/>
</dbReference>
<sequence>MSNGILVVGCVSLDTLHIGGRTYHTIGGAGLYTALAARCAGVPVTLLGPRPTPLPALLAPVAERLDWIGPEVPPDALPHLEIAHHGEGRATLVGASWGAESQLTTGHLPDDLSRYAFVHIAALSSAHKMLDFLHVCRERGAQRISAGTYYRIVQNEPATVRAIFEQADLFFMNENEAIGLWGSLRVAGRVSMRTRAGALLFITFDRRGAIVIAGDQATPLPADPANELDPTGAGDTFCGATLAGLARGKDPVTAASHATVLAARKIEQVGPAFLLGLPLLE</sequence>
<gene>
    <name evidence="4" type="ORF">CUN48_09510</name>
</gene>
<keyword evidence="2" id="KW-0418">Kinase</keyword>
<dbReference type="InterPro" id="IPR029056">
    <property type="entry name" value="Ribokinase-like"/>
</dbReference>
<evidence type="ECO:0000313" key="5">
    <source>
        <dbReference type="Proteomes" id="UP000230790"/>
    </source>
</evidence>